<dbReference type="Gene3D" id="1.10.390.10">
    <property type="entry name" value="Neutral Protease Domain 2"/>
    <property type="match status" value="1"/>
</dbReference>
<evidence type="ECO:0000313" key="4">
    <source>
        <dbReference type="Proteomes" id="UP000321490"/>
    </source>
</evidence>
<keyword evidence="4" id="KW-1185">Reference proteome</keyword>
<feature type="domain" description="Peptidase M1 membrane alanine aminopeptidase" evidence="2">
    <location>
        <begin position="290"/>
        <end position="413"/>
    </location>
</feature>
<proteinExistence type="predicted"/>
<dbReference type="InterPro" id="IPR034015">
    <property type="entry name" value="M1_LTA4H"/>
</dbReference>
<dbReference type="EMBL" id="VLKF01000001">
    <property type="protein sequence ID" value="TWH73518.1"/>
    <property type="molecule type" value="Genomic_DNA"/>
</dbReference>
<dbReference type="PANTHER" id="PTHR45726:SF3">
    <property type="entry name" value="LEUKOTRIENE A-4 HYDROLASE"/>
    <property type="match status" value="1"/>
</dbReference>
<evidence type="ECO:0000313" key="3">
    <source>
        <dbReference type="EMBL" id="TWH73518.1"/>
    </source>
</evidence>
<keyword evidence="1" id="KW-0862">Zinc</keyword>
<dbReference type="PANTHER" id="PTHR45726">
    <property type="entry name" value="LEUKOTRIENE A-4 HYDROLASE"/>
    <property type="match status" value="1"/>
</dbReference>
<dbReference type="Proteomes" id="UP000321490">
    <property type="component" value="Unassembled WGS sequence"/>
</dbReference>
<accession>A0A562IRG0</accession>
<sequence>MVDLRFEIAEDLATVSGQERVVFTPDLSTCVLVFRSWPNKPATARAGSGLTVSEVVVDGRPAEVRDVPAGAPESAPAGTLQEVPLAECAEPGDEITVELEFQVRLGADVNERVGSSTQVEAVWFATAFPLLAWEREQGWARDEAVPVAGEMASSEDFELASLEVVADADHEVLGTGRLVSTSDGPGGTTVHEFTAPAVRDVAVTVGELDVETTEIDGVRVHLGLDRGVDEATPEEWLARLEESMGALVELLGPFPYDDLWVSVLSAQTSGIEFPGAIQFGDVDPDFRRALVSHELAHMWFYGLVGNNQGVHPWLDESLTTFAQMVLHGEGSADLADVPGAARHAVGASIDYWEQFPNASSAYFDTVYNLGGATLVAARAEVGADAFDTSLREYIRANAYSIATPDDVAEAFAALPEVIAALEDIGALP</sequence>
<dbReference type="Pfam" id="PF01433">
    <property type="entry name" value="Peptidase_M1"/>
    <property type="match status" value="1"/>
</dbReference>
<feature type="binding site" evidence="1">
    <location>
        <position position="293"/>
    </location>
    <ligand>
        <name>Zn(2+)</name>
        <dbReference type="ChEBI" id="CHEBI:29105"/>
        <note>catalytic</note>
    </ligand>
</feature>
<feature type="binding site" evidence="1">
    <location>
        <position position="297"/>
    </location>
    <ligand>
        <name>Zn(2+)</name>
        <dbReference type="ChEBI" id="CHEBI:29105"/>
        <note>catalytic</note>
    </ligand>
</feature>
<dbReference type="SUPFAM" id="SSF55486">
    <property type="entry name" value="Metalloproteases ('zincins'), catalytic domain"/>
    <property type="match status" value="1"/>
</dbReference>
<reference evidence="3 4" key="1">
    <citation type="submission" date="2019-07" db="EMBL/GenBank/DDBJ databases">
        <title>R&amp;d 2014.</title>
        <authorList>
            <person name="Klenk H.-P."/>
        </authorList>
    </citation>
    <scope>NUCLEOTIDE SEQUENCE [LARGE SCALE GENOMIC DNA]</scope>
    <source>
        <strain evidence="3 4">DSM 45764</strain>
    </source>
</reference>
<feature type="binding site" evidence="1">
    <location>
        <position position="316"/>
    </location>
    <ligand>
        <name>Zn(2+)</name>
        <dbReference type="ChEBI" id="CHEBI:29105"/>
        <note>catalytic</note>
    </ligand>
</feature>
<dbReference type="GO" id="GO:0008237">
    <property type="term" value="F:metallopeptidase activity"/>
    <property type="evidence" value="ECO:0007669"/>
    <property type="project" value="InterPro"/>
</dbReference>
<organism evidence="3 4">
    <name type="scientific">Modestobacter roseus</name>
    <dbReference type="NCBI Taxonomy" id="1181884"/>
    <lineage>
        <taxon>Bacteria</taxon>
        <taxon>Bacillati</taxon>
        <taxon>Actinomycetota</taxon>
        <taxon>Actinomycetes</taxon>
        <taxon>Geodermatophilales</taxon>
        <taxon>Geodermatophilaceae</taxon>
        <taxon>Modestobacter</taxon>
    </lineage>
</organism>
<gene>
    <name evidence="3" type="ORF">JD78_02041</name>
</gene>
<comment type="cofactor">
    <cofactor evidence="1">
        <name>Zn(2+)</name>
        <dbReference type="ChEBI" id="CHEBI:29105"/>
    </cofactor>
    <text evidence="1">Binds 1 zinc ion per subunit.</text>
</comment>
<name>A0A562IRG0_9ACTN</name>
<dbReference type="InterPro" id="IPR027268">
    <property type="entry name" value="Peptidase_M4/M1_CTD_sf"/>
</dbReference>
<dbReference type="GO" id="GO:0008270">
    <property type="term" value="F:zinc ion binding"/>
    <property type="evidence" value="ECO:0007669"/>
    <property type="project" value="InterPro"/>
</dbReference>
<comment type="caution">
    <text evidence="3">The sequence shown here is derived from an EMBL/GenBank/DDBJ whole genome shotgun (WGS) entry which is preliminary data.</text>
</comment>
<evidence type="ECO:0000259" key="2">
    <source>
        <dbReference type="Pfam" id="PF01433"/>
    </source>
</evidence>
<dbReference type="InterPro" id="IPR014782">
    <property type="entry name" value="Peptidase_M1_dom"/>
</dbReference>
<dbReference type="AlphaFoldDB" id="A0A562IRG0"/>
<protein>
    <submittedName>
        <fullName evidence="3">Peptidase M1-like protein</fullName>
    </submittedName>
</protein>
<evidence type="ECO:0000256" key="1">
    <source>
        <dbReference type="PIRSR" id="PIRSR634015-3"/>
    </source>
</evidence>
<keyword evidence="1" id="KW-0479">Metal-binding</keyword>